<protein>
    <submittedName>
        <fullName evidence="1">Uncharacterized protein</fullName>
    </submittedName>
</protein>
<reference evidence="2" key="1">
    <citation type="journal article" date="2017" name="Front. Plant Sci.">
        <title>Climate Clever Clovers: New Paradigm to Reduce the Environmental Footprint of Ruminants by Breeding Low Methanogenic Forages Utilizing Haplotype Variation.</title>
        <authorList>
            <person name="Kaur P."/>
            <person name="Appels R."/>
            <person name="Bayer P.E."/>
            <person name="Keeble-Gagnere G."/>
            <person name="Wang J."/>
            <person name="Hirakawa H."/>
            <person name="Shirasawa K."/>
            <person name="Vercoe P."/>
            <person name="Stefanova K."/>
            <person name="Durmic Z."/>
            <person name="Nichols P."/>
            <person name="Revell C."/>
            <person name="Isobe S.N."/>
            <person name="Edwards D."/>
            <person name="Erskine W."/>
        </authorList>
    </citation>
    <scope>NUCLEOTIDE SEQUENCE [LARGE SCALE GENOMIC DNA]</scope>
    <source>
        <strain evidence="2">cv. Daliak</strain>
    </source>
</reference>
<accession>A0A2Z6LWK8</accession>
<evidence type="ECO:0000313" key="2">
    <source>
        <dbReference type="Proteomes" id="UP000242715"/>
    </source>
</evidence>
<sequence>MDSLLKCFRLCLKVYIEIMQLISGMISTRRLPIEINLHGRVAERFVCSNKLALQSQLYFHDNGHQEQSHLQMICLANACTNLAVHQSYTFSYLQHTTEDQTHALIIRGTY</sequence>
<dbReference type="Proteomes" id="UP000242715">
    <property type="component" value="Unassembled WGS sequence"/>
</dbReference>
<name>A0A2Z6LWK8_TRISU</name>
<organism evidence="1 2">
    <name type="scientific">Trifolium subterraneum</name>
    <name type="common">Subterranean clover</name>
    <dbReference type="NCBI Taxonomy" id="3900"/>
    <lineage>
        <taxon>Eukaryota</taxon>
        <taxon>Viridiplantae</taxon>
        <taxon>Streptophyta</taxon>
        <taxon>Embryophyta</taxon>
        <taxon>Tracheophyta</taxon>
        <taxon>Spermatophyta</taxon>
        <taxon>Magnoliopsida</taxon>
        <taxon>eudicotyledons</taxon>
        <taxon>Gunneridae</taxon>
        <taxon>Pentapetalae</taxon>
        <taxon>rosids</taxon>
        <taxon>fabids</taxon>
        <taxon>Fabales</taxon>
        <taxon>Fabaceae</taxon>
        <taxon>Papilionoideae</taxon>
        <taxon>50 kb inversion clade</taxon>
        <taxon>NPAAA clade</taxon>
        <taxon>Hologalegina</taxon>
        <taxon>IRL clade</taxon>
        <taxon>Trifolieae</taxon>
        <taxon>Trifolium</taxon>
    </lineage>
</organism>
<dbReference type="AlphaFoldDB" id="A0A2Z6LWK8"/>
<dbReference type="EMBL" id="DF973284">
    <property type="protein sequence ID" value="GAU24084.1"/>
    <property type="molecule type" value="Genomic_DNA"/>
</dbReference>
<proteinExistence type="predicted"/>
<feature type="non-terminal residue" evidence="1">
    <location>
        <position position="110"/>
    </location>
</feature>
<gene>
    <name evidence="1" type="ORF">TSUD_388770</name>
</gene>
<keyword evidence="2" id="KW-1185">Reference proteome</keyword>
<evidence type="ECO:0000313" key="1">
    <source>
        <dbReference type="EMBL" id="GAU24084.1"/>
    </source>
</evidence>